<dbReference type="SUPFAM" id="SSF88688">
    <property type="entry name" value="Families 57/38 glycoside transferase middle domain"/>
    <property type="match status" value="1"/>
</dbReference>
<dbReference type="SUPFAM" id="SSF88713">
    <property type="entry name" value="Glycoside hydrolase/deacetylase"/>
    <property type="match status" value="1"/>
</dbReference>
<dbReference type="Pfam" id="PF03065">
    <property type="entry name" value="Glyco_hydro_57"/>
    <property type="match status" value="1"/>
</dbReference>
<feature type="binding site" evidence="4">
    <location>
        <position position="495"/>
    </location>
    <ligand>
        <name>substrate</name>
    </ligand>
</feature>
<dbReference type="GO" id="GO:0005576">
    <property type="term" value="C:extracellular region"/>
    <property type="evidence" value="ECO:0007669"/>
    <property type="project" value="TreeGrafter"/>
</dbReference>
<sequence>MSKIGGFTFVLHSHLPYARQAGMWPHGEEWLHEAIAETYLPLLEALYDLDEEGVPYQLTVGITPILGEQLADPLIADHFVHYAAERAAWASNDVGRFEQAGDATMRDLARFYHHWYARNLTSFNDRFGGDLIGAFKALQDKGRIEISTCAATHGYLPLLSRDSSVFGQIQTGVDAYVRRFGRRPTAIWLPECAYRPAILEGQQGPSVRRPGLEEYLAAQGIRVFFSETHTVEGGRPVGKAAGEAIGPYGGVPRRYAVALAPEEQAEPGTTFQPYWVGDAPGEVAVLGRNNRTGQQVWSGSFGYPGDAAYREFHRKDGVSGMQYWRIGGPGVDLGDKPTYDPGVALARTSEHAAHYVALVEELLVEYSRENNGQFGVIASNYDTELFGHWWFEGVDWLKGVLRGLAKSSSVELTTASRIIEEHAPQRVMVLPEGSWGAGGSHFTWLNVDTQWMWPPIHAAETRMEALAARYPDADGERRDLLNQVARELLLLQSSDWPFLVTTGQAKEYASQRFTEHCDRFNQLADLAEADGPLDEAGRRLLEGLRERDNPFPNVDYRVFVARQGDASLPGGASVAAATG</sequence>
<dbReference type="PANTHER" id="PTHR41695:SF1">
    <property type="entry name" value="1,4-ALPHA-GLUCAN BRANCHING ENZYME TK1436"/>
    <property type="match status" value="1"/>
</dbReference>
<feature type="domain" description="Glycoside hydrolase family 57 N-terminal" evidence="6">
    <location>
        <begin position="8"/>
        <end position="431"/>
    </location>
</feature>
<gene>
    <name evidence="8" type="ORF">AVDCRST_MAG49-2134</name>
</gene>
<protein>
    <submittedName>
        <fullName evidence="8">GH57</fullName>
        <ecNumber evidence="8">2.4.1.18</ecNumber>
    </submittedName>
</protein>
<keyword evidence="8" id="KW-0808">Transferase</keyword>
<evidence type="ECO:0000313" key="8">
    <source>
        <dbReference type="EMBL" id="CAA9555251.1"/>
    </source>
</evidence>
<dbReference type="AlphaFoldDB" id="A0A6J4UST1"/>
<dbReference type="EC" id="2.4.1.18" evidence="8"/>
<evidence type="ECO:0000256" key="5">
    <source>
        <dbReference type="RuleBase" id="RU361196"/>
    </source>
</evidence>
<dbReference type="InterPro" id="IPR028995">
    <property type="entry name" value="Glyco_hydro_57/38_cen_sf"/>
</dbReference>
<dbReference type="Pfam" id="PF09210">
    <property type="entry name" value="BE_C"/>
    <property type="match status" value="1"/>
</dbReference>
<dbReference type="InterPro" id="IPR011330">
    <property type="entry name" value="Glyco_hydro/deAcase_b/a-brl"/>
</dbReference>
<feature type="binding site" evidence="4">
    <location>
        <position position="288"/>
    </location>
    <ligand>
        <name>substrate</name>
    </ligand>
</feature>
<dbReference type="GO" id="GO:0003844">
    <property type="term" value="F:1,4-alpha-glucan branching enzyme activity"/>
    <property type="evidence" value="ECO:0007669"/>
    <property type="project" value="UniProtKB-EC"/>
</dbReference>
<feature type="active site" description="Nucleophile" evidence="3">
    <location>
        <position position="191"/>
    </location>
</feature>
<proteinExistence type="inferred from homology"/>
<evidence type="ECO:0000256" key="4">
    <source>
        <dbReference type="PIRSR" id="PIRSR640042-2"/>
    </source>
</evidence>
<dbReference type="InterPro" id="IPR040042">
    <property type="entry name" value="Branching_enz_MT3115-like"/>
</dbReference>
<accession>A0A6J4UST1</accession>
<name>A0A6J4UST1_9BACT</name>
<dbReference type="InterPro" id="IPR027291">
    <property type="entry name" value="Glyco_hydro_38_N_sf"/>
</dbReference>
<keyword evidence="8" id="KW-0328">Glycosyltransferase</keyword>
<dbReference type="InterPro" id="IPR004300">
    <property type="entry name" value="Glyco_hydro_57_N"/>
</dbReference>
<evidence type="ECO:0000259" key="6">
    <source>
        <dbReference type="Pfam" id="PF03065"/>
    </source>
</evidence>
<keyword evidence="2 5" id="KW-0119">Carbohydrate metabolism</keyword>
<evidence type="ECO:0000256" key="3">
    <source>
        <dbReference type="PIRSR" id="PIRSR640042-1"/>
    </source>
</evidence>
<dbReference type="PANTHER" id="PTHR41695">
    <property type="entry name" value="1,4-ALPHA-GLUCAN BRANCHING ENZYME RV3031-RELATED"/>
    <property type="match status" value="1"/>
</dbReference>
<feature type="binding site" evidence="4">
    <location>
        <position position="435"/>
    </location>
    <ligand>
        <name>substrate</name>
    </ligand>
</feature>
<dbReference type="EMBL" id="CADCWG010000145">
    <property type="protein sequence ID" value="CAA9555251.1"/>
    <property type="molecule type" value="Genomic_DNA"/>
</dbReference>
<reference evidence="8" key="1">
    <citation type="submission" date="2020-02" db="EMBL/GenBank/DDBJ databases">
        <authorList>
            <person name="Meier V. D."/>
        </authorList>
    </citation>
    <scope>NUCLEOTIDE SEQUENCE</scope>
    <source>
        <strain evidence="8">AVDCRST_MAG49</strain>
    </source>
</reference>
<dbReference type="Gene3D" id="3.20.110.10">
    <property type="entry name" value="Glycoside hydrolase 38, N terminal domain"/>
    <property type="match status" value="1"/>
</dbReference>
<dbReference type="Gene3D" id="1.20.1430.10">
    <property type="entry name" value="Families 57/38 glycoside transferase, middle domain"/>
    <property type="match status" value="1"/>
</dbReference>
<feature type="binding site" evidence="4">
    <location>
        <position position="305"/>
    </location>
    <ligand>
        <name>substrate</name>
    </ligand>
</feature>
<comment type="similarity">
    <text evidence="1 5">Belongs to the glycosyl hydrolase 57 family.</text>
</comment>
<evidence type="ECO:0000256" key="2">
    <source>
        <dbReference type="ARBA" id="ARBA00023277"/>
    </source>
</evidence>
<organism evidence="8">
    <name type="scientific">uncultured Thermomicrobiales bacterium</name>
    <dbReference type="NCBI Taxonomy" id="1645740"/>
    <lineage>
        <taxon>Bacteria</taxon>
        <taxon>Pseudomonadati</taxon>
        <taxon>Thermomicrobiota</taxon>
        <taxon>Thermomicrobia</taxon>
        <taxon>Thermomicrobiales</taxon>
        <taxon>environmental samples</taxon>
    </lineage>
</organism>
<dbReference type="InterPro" id="IPR015293">
    <property type="entry name" value="BE_C"/>
</dbReference>
<dbReference type="InterPro" id="IPR037090">
    <property type="entry name" value="57_glycoside_trans_central"/>
</dbReference>
<feature type="domain" description="1,4-alpha-glucan branching enzyme C-terminal" evidence="7">
    <location>
        <begin position="456"/>
        <end position="559"/>
    </location>
</feature>
<dbReference type="GO" id="GO:0030979">
    <property type="term" value="P:alpha-glucan biosynthetic process"/>
    <property type="evidence" value="ECO:0007669"/>
    <property type="project" value="InterPro"/>
</dbReference>
<evidence type="ECO:0000259" key="7">
    <source>
        <dbReference type="Pfam" id="PF09210"/>
    </source>
</evidence>
<evidence type="ECO:0000256" key="1">
    <source>
        <dbReference type="ARBA" id="ARBA00006821"/>
    </source>
</evidence>
<feature type="active site" description="Proton donor" evidence="3">
    <location>
        <position position="382"/>
    </location>
</feature>